<dbReference type="EC" id="3.4.16.4" evidence="4"/>
<evidence type="ECO:0000256" key="3">
    <source>
        <dbReference type="ARBA" id="ARBA00007171"/>
    </source>
</evidence>
<dbReference type="InterPro" id="IPR001460">
    <property type="entry name" value="PCN-bd_Tpept"/>
</dbReference>
<dbReference type="Pfam" id="PF03717">
    <property type="entry name" value="PBP_dimer"/>
    <property type="match status" value="1"/>
</dbReference>
<dbReference type="InterPro" id="IPR011927">
    <property type="entry name" value="SpoVD_pbp"/>
</dbReference>
<dbReference type="Pfam" id="PF03793">
    <property type="entry name" value="PASTA"/>
    <property type="match status" value="1"/>
</dbReference>
<dbReference type="EMBL" id="JBEPMX010000001">
    <property type="protein sequence ID" value="MET3682046.1"/>
    <property type="molecule type" value="Genomic_DNA"/>
</dbReference>
<evidence type="ECO:0000256" key="6">
    <source>
        <dbReference type="ARBA" id="ARBA00034000"/>
    </source>
</evidence>
<evidence type="ECO:0000256" key="2">
    <source>
        <dbReference type="ARBA" id="ARBA00004752"/>
    </source>
</evidence>
<dbReference type="InterPro" id="IPR012338">
    <property type="entry name" value="Beta-lactam/transpept-like"/>
</dbReference>
<evidence type="ECO:0000259" key="8">
    <source>
        <dbReference type="PROSITE" id="PS51178"/>
    </source>
</evidence>
<comment type="pathway">
    <text evidence="2">Cell wall biogenesis; peptidoglycan biosynthesis.</text>
</comment>
<sequence length="647" mass="70697">MRRVSVTTVRKRTVLLLGLCAIYFLIMIGKLAYVQLISSPDIVAKAEDLWSRDIPFQPVRGQILDRDGEVLVDNQMAPSLLVVPRQIENTDRVVQSLKDIIDIDEAKLRDHITKDDVSVEAIHPEGRQLSDEQADQIRALNEPGLYLAEDSIRHYPNGDDLAHVLGFTGIDNQGLMGLEARYDDVLSGEAGALSFFSDAKGRRLEDRSNRYTPPEDGDHLALTIDEDVQAIIERELDQAVAEYNPDGAMAVVMDPDNGEVLAMASRPNFHPNDYQAVEPSVYNRNLPVFSTYEPGSTFKIVTLAAALEEDVVDLEDDHYHDKGHTMVGGARLRCWQSGGHGDQSYLEVVQNSCNPGFVNLGQKLGEDRLFTYIDTFGFGKQTGIDLAGESTGIMFDESQIGPVELATTSFGQGVSVTPIQQLTAVSAAINGGYLYEPYVAKGIVDAQSGEMIDSREEKLKKRVISEETSEKVRDALEHVVAKGTGRGAYVDGYRVGGKTGTAQKVGPNGQYLDNNHIVSFIGFAPADDPEVLVYIAVDNPKDVIQFGGVVASPIAGRVIEDTLHVLDVPKREDGLAKDFQWPEQPTVTVPDLVGESTDDLTQYLTQLSIDTEGEGNTVISQSPKPGAVVESHATIRVFLGNIEKGEN</sequence>
<dbReference type="SMART" id="SM00740">
    <property type="entry name" value="PASTA"/>
    <property type="match status" value="1"/>
</dbReference>
<dbReference type="Proteomes" id="UP001549167">
    <property type="component" value="Unassembled WGS sequence"/>
</dbReference>
<accession>A0ABV2KTX5</accession>
<comment type="caution">
    <text evidence="9">The sequence shown here is derived from an EMBL/GenBank/DDBJ whole genome shotgun (WGS) entry which is preliminary data.</text>
</comment>
<keyword evidence="7" id="KW-1133">Transmembrane helix</keyword>
<keyword evidence="7" id="KW-0812">Transmembrane</keyword>
<comment type="similarity">
    <text evidence="3">Belongs to the transpeptidase family.</text>
</comment>
<dbReference type="PROSITE" id="PS51178">
    <property type="entry name" value="PASTA"/>
    <property type="match status" value="1"/>
</dbReference>
<protein>
    <recommendedName>
        <fullName evidence="4">serine-type D-Ala-D-Ala carboxypeptidase</fullName>
        <ecNumber evidence="4">3.4.16.4</ecNumber>
    </recommendedName>
</protein>
<reference evidence="9 10" key="1">
    <citation type="submission" date="2024-06" db="EMBL/GenBank/DDBJ databases">
        <title>Genomic Encyclopedia of Type Strains, Phase IV (KMG-IV): sequencing the most valuable type-strain genomes for metagenomic binning, comparative biology and taxonomic classification.</title>
        <authorList>
            <person name="Goeker M."/>
        </authorList>
    </citation>
    <scope>NUCLEOTIDE SEQUENCE [LARGE SCALE GENOMIC DNA]</scope>
    <source>
        <strain evidence="9 10">DSM 23520</strain>
    </source>
</reference>
<feature type="domain" description="PASTA" evidence="8">
    <location>
        <begin position="583"/>
        <end position="641"/>
    </location>
</feature>
<dbReference type="PANTHER" id="PTHR30627">
    <property type="entry name" value="PEPTIDOGLYCAN D,D-TRANSPEPTIDASE"/>
    <property type="match status" value="1"/>
</dbReference>
<evidence type="ECO:0000256" key="7">
    <source>
        <dbReference type="SAM" id="Phobius"/>
    </source>
</evidence>
<comment type="catalytic activity">
    <reaction evidence="6">
        <text>Preferential cleavage: (Ac)2-L-Lys-D-Ala-|-D-Ala. Also transpeptidation of peptidyl-alanyl moieties that are N-acyl substituents of D-alanine.</text>
        <dbReference type="EC" id="3.4.16.4"/>
    </reaction>
</comment>
<evidence type="ECO:0000313" key="10">
    <source>
        <dbReference type="Proteomes" id="UP001549167"/>
    </source>
</evidence>
<dbReference type="SUPFAM" id="SSF56519">
    <property type="entry name" value="Penicillin binding protein dimerisation domain"/>
    <property type="match status" value="1"/>
</dbReference>
<comment type="subcellular location">
    <subcellularLocation>
        <location evidence="1">Membrane</location>
    </subcellularLocation>
</comment>
<dbReference type="Gene3D" id="3.30.450.330">
    <property type="match status" value="1"/>
</dbReference>
<dbReference type="RefSeq" id="WP_354218424.1">
    <property type="nucleotide sequence ID" value="NZ_JBEPMX010000001.1"/>
</dbReference>
<dbReference type="NCBIfam" id="TIGR02214">
    <property type="entry name" value="spoVD_pbp"/>
    <property type="match status" value="1"/>
</dbReference>
<dbReference type="Gene3D" id="3.40.710.10">
    <property type="entry name" value="DD-peptidase/beta-lactamase superfamily"/>
    <property type="match status" value="1"/>
</dbReference>
<name>A0ABV2KTX5_9BACI</name>
<dbReference type="InterPro" id="IPR005311">
    <property type="entry name" value="PBP_dimer"/>
</dbReference>
<evidence type="ECO:0000313" key="9">
    <source>
        <dbReference type="EMBL" id="MET3682046.1"/>
    </source>
</evidence>
<dbReference type="Pfam" id="PF00905">
    <property type="entry name" value="Transpeptidase"/>
    <property type="match status" value="1"/>
</dbReference>
<keyword evidence="5 7" id="KW-0472">Membrane</keyword>
<dbReference type="PANTHER" id="PTHR30627:SF1">
    <property type="entry name" value="PEPTIDOGLYCAN D,D-TRANSPEPTIDASE FTSI"/>
    <property type="match status" value="1"/>
</dbReference>
<feature type="transmembrane region" description="Helical" evidence="7">
    <location>
        <begin position="12"/>
        <end position="33"/>
    </location>
</feature>
<dbReference type="Gene3D" id="3.90.1310.10">
    <property type="entry name" value="Penicillin-binding protein 2a (Domain 2)"/>
    <property type="match status" value="1"/>
</dbReference>
<evidence type="ECO:0000256" key="1">
    <source>
        <dbReference type="ARBA" id="ARBA00004370"/>
    </source>
</evidence>
<gene>
    <name evidence="9" type="ORF">ABID56_000125</name>
</gene>
<evidence type="ECO:0000256" key="5">
    <source>
        <dbReference type="ARBA" id="ARBA00023136"/>
    </source>
</evidence>
<dbReference type="SUPFAM" id="SSF56601">
    <property type="entry name" value="beta-lactamase/transpeptidase-like"/>
    <property type="match status" value="1"/>
</dbReference>
<dbReference type="InterPro" id="IPR036138">
    <property type="entry name" value="PBP_dimer_sf"/>
</dbReference>
<proteinExistence type="inferred from homology"/>
<dbReference type="Gene3D" id="3.30.10.20">
    <property type="match status" value="1"/>
</dbReference>
<dbReference type="InterPro" id="IPR050515">
    <property type="entry name" value="Beta-lactam/transpept"/>
</dbReference>
<dbReference type="InterPro" id="IPR005543">
    <property type="entry name" value="PASTA_dom"/>
</dbReference>
<organism evidence="9 10">
    <name type="scientific">Alkalibacillus flavidus</name>
    <dbReference type="NCBI Taxonomy" id="546021"/>
    <lineage>
        <taxon>Bacteria</taxon>
        <taxon>Bacillati</taxon>
        <taxon>Bacillota</taxon>
        <taxon>Bacilli</taxon>
        <taxon>Bacillales</taxon>
        <taxon>Bacillaceae</taxon>
        <taxon>Alkalibacillus</taxon>
    </lineage>
</organism>
<dbReference type="SUPFAM" id="SSF54184">
    <property type="entry name" value="Penicillin-binding protein 2x (pbp-2x), c-terminal domain"/>
    <property type="match status" value="1"/>
</dbReference>
<keyword evidence="10" id="KW-1185">Reference proteome</keyword>
<evidence type="ECO:0000256" key="4">
    <source>
        <dbReference type="ARBA" id="ARBA00012448"/>
    </source>
</evidence>